<gene>
    <name evidence="5" type="primary">vgrG</name>
    <name evidence="5" type="ORF">LZC95_49470</name>
</gene>
<dbReference type="Gene3D" id="4.10.220.110">
    <property type="match status" value="1"/>
</dbReference>
<feature type="region of interest" description="Disordered" evidence="2">
    <location>
        <begin position="528"/>
        <end position="597"/>
    </location>
</feature>
<proteinExistence type="inferred from homology"/>
<dbReference type="RefSeq" id="WP_394845072.1">
    <property type="nucleotide sequence ID" value="NZ_CP089982.1"/>
</dbReference>
<dbReference type="NCBIfam" id="TIGR01646">
    <property type="entry name" value="vgr_GE"/>
    <property type="match status" value="1"/>
</dbReference>
<name>A0ABZ2K703_9BACT</name>
<dbReference type="InterPro" id="IPR017847">
    <property type="entry name" value="T6SS_RhsGE_Vgr_subset"/>
</dbReference>
<keyword evidence="6" id="KW-1185">Reference proteome</keyword>
<dbReference type="Gene3D" id="2.40.50.230">
    <property type="entry name" value="Gp5 N-terminal domain"/>
    <property type="match status" value="1"/>
</dbReference>
<organism evidence="5 6">
    <name type="scientific">Pendulispora brunnea</name>
    <dbReference type="NCBI Taxonomy" id="2905690"/>
    <lineage>
        <taxon>Bacteria</taxon>
        <taxon>Pseudomonadati</taxon>
        <taxon>Myxococcota</taxon>
        <taxon>Myxococcia</taxon>
        <taxon>Myxococcales</taxon>
        <taxon>Sorangiineae</taxon>
        <taxon>Pendulisporaceae</taxon>
        <taxon>Pendulispora</taxon>
    </lineage>
</organism>
<feature type="domain" description="Gp5/Type VI secretion system Vgr protein OB-fold" evidence="3">
    <location>
        <begin position="397"/>
        <end position="464"/>
    </location>
</feature>
<dbReference type="Pfam" id="PF05954">
    <property type="entry name" value="Phage_GPD"/>
    <property type="match status" value="1"/>
</dbReference>
<comment type="similarity">
    <text evidence="1">Belongs to the VgrG protein family.</text>
</comment>
<evidence type="ECO:0000313" key="6">
    <source>
        <dbReference type="Proteomes" id="UP001379533"/>
    </source>
</evidence>
<dbReference type="InterPro" id="IPR037026">
    <property type="entry name" value="Vgr_OB-fold_dom_sf"/>
</dbReference>
<dbReference type="InterPro" id="IPR006531">
    <property type="entry name" value="Gp5/Vgr_OB"/>
</dbReference>
<evidence type="ECO:0000256" key="1">
    <source>
        <dbReference type="ARBA" id="ARBA00005558"/>
    </source>
</evidence>
<dbReference type="NCBIfam" id="TIGR03361">
    <property type="entry name" value="VI_Rhs_Vgr"/>
    <property type="match status" value="1"/>
</dbReference>
<accession>A0ABZ2K703</accession>
<dbReference type="SUPFAM" id="SSF69279">
    <property type="entry name" value="Phage tail proteins"/>
    <property type="match status" value="2"/>
</dbReference>
<reference evidence="5 6" key="1">
    <citation type="submission" date="2021-12" db="EMBL/GenBank/DDBJ databases">
        <title>Discovery of the Pendulisporaceae a myxobacterial family with distinct sporulation behavior and unique specialized metabolism.</title>
        <authorList>
            <person name="Garcia R."/>
            <person name="Popoff A."/>
            <person name="Bader C.D."/>
            <person name="Loehr J."/>
            <person name="Walesch S."/>
            <person name="Walt C."/>
            <person name="Boldt J."/>
            <person name="Bunk B."/>
            <person name="Haeckl F.J.F.P.J."/>
            <person name="Gunesch A.P."/>
            <person name="Birkelbach J."/>
            <person name="Nuebel U."/>
            <person name="Pietschmann T."/>
            <person name="Bach T."/>
            <person name="Mueller R."/>
        </authorList>
    </citation>
    <scope>NUCLEOTIDE SEQUENCE [LARGE SCALE GENOMIC DNA]</scope>
    <source>
        <strain evidence="5 6">MSr12523</strain>
    </source>
</reference>
<dbReference type="Pfam" id="PF22178">
    <property type="entry name" value="Gp5_trimer_C"/>
    <property type="match status" value="1"/>
</dbReference>
<evidence type="ECO:0000313" key="5">
    <source>
        <dbReference type="EMBL" id="WXA94466.1"/>
    </source>
</evidence>
<dbReference type="Pfam" id="PF04717">
    <property type="entry name" value="Phage_base_V"/>
    <property type="match status" value="1"/>
</dbReference>
<dbReference type="Gene3D" id="3.55.50.10">
    <property type="entry name" value="Baseplate protein-like domains"/>
    <property type="match status" value="1"/>
</dbReference>
<dbReference type="InterPro" id="IPR006533">
    <property type="entry name" value="T6SS_Vgr_RhsGE"/>
</dbReference>
<dbReference type="Gene3D" id="2.30.110.50">
    <property type="match status" value="1"/>
</dbReference>
<dbReference type="InterPro" id="IPR054030">
    <property type="entry name" value="Gp5_Vgr_C"/>
</dbReference>
<dbReference type="SUPFAM" id="SSF69255">
    <property type="entry name" value="gp5 N-terminal domain-like"/>
    <property type="match status" value="1"/>
</dbReference>
<dbReference type="EMBL" id="CP089982">
    <property type="protein sequence ID" value="WXA94466.1"/>
    <property type="molecule type" value="Genomic_DNA"/>
</dbReference>
<evidence type="ECO:0000259" key="3">
    <source>
        <dbReference type="Pfam" id="PF04717"/>
    </source>
</evidence>
<sequence length="751" mass="80745">MPSLVNHYDDLRCRLQIADVDESILTVAAFEGYERLSSLFSYSITVITEPEDVQDLEVALGRDAAFSVARGGNTELVIHGTVTEVLPDGAYVGDNRASTTVVIEPHLSNLRYSGGYRIFQQMTVEQIIREVVRPEAIQTVFHVYPPLPTHEYTVQADETDLDFIARLAAHEGLHYYFDRTPDTTVVVFTNRRDGFTDLANDADVDFHHDSGAVSGEHVCSIQRAQRVRTGAIEHRDYDFRSPSARLQGRAELDPSTGHARRERRAYAAGFRDMHELAERRAQLRLAQERADAFTLSGTASMLRFFPGKTFTLHGHRDAAFNRKLLLTRVSVAGKVHGLLSLPTSGVGAMVGRTSEELTSFEAVPAEITIHPPHLPKPPSRLESARVVGPTNGDPFVDEYGRIKVQFHWDRDGNHDENSSCWIRMMTPVGSYDEGFWQAHKVGSEVLVDFIDGDIDRPVVIGAVYNSVDTQPYKMPMDVANSTWKTKSVPGGGGFNEITQDNHTGQEKIYIHAQRNMDITVQSAHTESIGASKTSSIGANKSTTIGANQTSTVGANDTTTVGANQTHSAGVNQSFSAGADQSHSAGANQSLSSGADQSLSAGANQSISVTANQSINVTGNREKTIAGNETAKVLGAHTQNVTGNIDITSSGDITLSGKQVNINADTVLNLTCHGTSIQVSPTAVSIWASAQVAVDVAGVQIFFLTGGNATFQCGTIKIDATGGDLNTSASGTANISAGQVANISAPAVNLNP</sequence>
<dbReference type="Proteomes" id="UP001379533">
    <property type="component" value="Chromosome"/>
</dbReference>
<protein>
    <submittedName>
        <fullName evidence="5">Type VI secretion system tip protein VgrG</fullName>
    </submittedName>
</protein>
<feature type="domain" description="Gp5/Type VI secretion system Vgr C-terminal trimerisation" evidence="4">
    <location>
        <begin position="481"/>
        <end position="590"/>
    </location>
</feature>
<dbReference type="SUPFAM" id="SSF69349">
    <property type="entry name" value="Phage fibre proteins"/>
    <property type="match status" value="1"/>
</dbReference>
<evidence type="ECO:0000259" key="4">
    <source>
        <dbReference type="Pfam" id="PF22178"/>
    </source>
</evidence>
<evidence type="ECO:0000256" key="2">
    <source>
        <dbReference type="SAM" id="MobiDB-lite"/>
    </source>
</evidence>